<dbReference type="AlphaFoldDB" id="A0A919AQD0"/>
<dbReference type="EMBL" id="BNCI01000001">
    <property type="protein sequence ID" value="GHF18239.1"/>
    <property type="molecule type" value="Genomic_DNA"/>
</dbReference>
<protein>
    <submittedName>
        <fullName evidence="1">Uncharacterized protein</fullName>
    </submittedName>
</protein>
<reference evidence="1" key="1">
    <citation type="journal article" date="2014" name="Int. J. Syst. Evol. Microbiol.">
        <title>Complete genome sequence of Corynebacterium casei LMG S-19264T (=DSM 44701T), isolated from a smear-ripened cheese.</title>
        <authorList>
            <consortium name="US DOE Joint Genome Institute (JGI-PGF)"/>
            <person name="Walter F."/>
            <person name="Albersmeier A."/>
            <person name="Kalinowski J."/>
            <person name="Ruckert C."/>
        </authorList>
    </citation>
    <scope>NUCLEOTIDE SEQUENCE</scope>
    <source>
        <strain evidence="1">KCTC 42590</strain>
    </source>
</reference>
<dbReference type="Proteomes" id="UP000630923">
    <property type="component" value="Unassembled WGS sequence"/>
</dbReference>
<dbReference type="RefSeq" id="WP_191250615.1">
    <property type="nucleotide sequence ID" value="NZ_BNCI01000001.1"/>
</dbReference>
<evidence type="ECO:0000313" key="2">
    <source>
        <dbReference type="Proteomes" id="UP000630923"/>
    </source>
</evidence>
<keyword evidence="2" id="KW-1185">Reference proteome</keyword>
<organism evidence="1 2">
    <name type="scientific">Kordiimonas sediminis</name>
    <dbReference type="NCBI Taxonomy" id="1735581"/>
    <lineage>
        <taxon>Bacteria</taxon>
        <taxon>Pseudomonadati</taxon>
        <taxon>Pseudomonadota</taxon>
        <taxon>Alphaproteobacteria</taxon>
        <taxon>Kordiimonadales</taxon>
        <taxon>Kordiimonadaceae</taxon>
        <taxon>Kordiimonas</taxon>
    </lineage>
</organism>
<accession>A0A919AQD0</accession>
<evidence type="ECO:0000313" key="1">
    <source>
        <dbReference type="EMBL" id="GHF18239.1"/>
    </source>
</evidence>
<proteinExistence type="predicted"/>
<gene>
    <name evidence="1" type="ORF">GCM10017044_10940</name>
</gene>
<reference evidence="1" key="2">
    <citation type="submission" date="2020-09" db="EMBL/GenBank/DDBJ databases">
        <authorList>
            <person name="Sun Q."/>
            <person name="Kim S."/>
        </authorList>
    </citation>
    <scope>NUCLEOTIDE SEQUENCE</scope>
    <source>
        <strain evidence="1">KCTC 42590</strain>
    </source>
</reference>
<comment type="caution">
    <text evidence="1">The sequence shown here is derived from an EMBL/GenBank/DDBJ whole genome shotgun (WGS) entry which is preliminary data.</text>
</comment>
<name>A0A919AQD0_9PROT</name>
<sequence length="201" mass="21524">MTLVYPLNMPASPKPLDASIYIERNQTTVETFARKKQIHRNPGDRWIGKISLPPMSASDAADWLGFFDALDGFVGTFSMPHPDYHMPRGSALGSGLVDGGGQRGTTLQTRGWGVSQSVLFKRGDMLEVGGRLKRIVVDAASGADGSAELTIMPALIESPADTSPVIVTNPTGIFSLSDGFVAPTSDHLGHHRFSFAVEEAL</sequence>